<protein>
    <submittedName>
        <fullName evidence="1">Uncharacterized protein</fullName>
    </submittedName>
</protein>
<accession>R9L4F6</accession>
<dbReference type="AlphaFoldDB" id="R9L4F6"/>
<dbReference type="Proteomes" id="UP000019598">
    <property type="component" value="Unassembled WGS sequence"/>
</dbReference>
<reference evidence="1 2" key="1">
    <citation type="submission" date="2013-04" db="EMBL/GenBank/DDBJ databases">
        <title>The Genome Sequence of Paenibacillus barengoltzii G22.</title>
        <authorList>
            <consortium name="The Broad Institute Genomics Platform"/>
            <consortium name="The Broad Institute Genome Sequencing Center for Infectious Disease"/>
            <person name="Earl A."/>
            <person name="Xavier R."/>
            <person name="Elson C."/>
            <person name="Duck W."/>
            <person name="Walker B."/>
            <person name="Young S."/>
            <person name="Zeng Q."/>
            <person name="Gargeya S."/>
            <person name="Fitzgerald M."/>
            <person name="Haas B."/>
            <person name="Abouelleil A."/>
            <person name="Allen A.W."/>
            <person name="Alvarado L."/>
            <person name="Arachchi H.M."/>
            <person name="Berlin A.M."/>
            <person name="Chapman S.B."/>
            <person name="Gainer-Dewar J."/>
            <person name="Goldberg J."/>
            <person name="Griggs A."/>
            <person name="Gujja S."/>
            <person name="Hansen M."/>
            <person name="Howarth C."/>
            <person name="Imamovic A."/>
            <person name="Ireland A."/>
            <person name="Larimer J."/>
            <person name="McCowan C."/>
            <person name="Murphy C."/>
            <person name="Pearson M."/>
            <person name="Poon T.W."/>
            <person name="Priest M."/>
            <person name="Roberts A."/>
            <person name="Saif S."/>
            <person name="Shea T."/>
            <person name="Sisk P."/>
            <person name="Sykes S."/>
            <person name="Wortman J."/>
            <person name="Nusbaum C."/>
            <person name="Birren B."/>
        </authorList>
    </citation>
    <scope>NUCLEOTIDE SEQUENCE [LARGE SCALE GENOMIC DNA]</scope>
    <source>
        <strain evidence="1 2">G22</strain>
    </source>
</reference>
<evidence type="ECO:0000313" key="2">
    <source>
        <dbReference type="Proteomes" id="UP000019598"/>
    </source>
</evidence>
<feature type="non-terminal residue" evidence="1">
    <location>
        <position position="1"/>
    </location>
</feature>
<sequence>DRLASFLQNAEFFAKTIRFLFVNYDLVNIPNALAQQFISVDMFFAFKQLKEPLFNLFIANGDPCNS</sequence>
<dbReference type="HOGENOM" id="CLU_2966424_0_0_9"/>
<dbReference type="EMBL" id="ASSZ01000038">
    <property type="protein sequence ID" value="EOS53413.1"/>
    <property type="molecule type" value="Genomic_DNA"/>
</dbReference>
<organism evidence="1 2">
    <name type="scientific">Paenibacillus barengoltzii G22</name>
    <dbReference type="NCBI Taxonomy" id="1235795"/>
    <lineage>
        <taxon>Bacteria</taxon>
        <taxon>Bacillati</taxon>
        <taxon>Bacillota</taxon>
        <taxon>Bacilli</taxon>
        <taxon>Bacillales</taxon>
        <taxon>Paenibacillaceae</taxon>
        <taxon>Paenibacillus</taxon>
    </lineage>
</organism>
<name>R9L4F6_9BACL</name>
<comment type="caution">
    <text evidence="1">The sequence shown here is derived from an EMBL/GenBank/DDBJ whole genome shotgun (WGS) entry which is preliminary data.</text>
</comment>
<dbReference type="PATRIC" id="fig|1235795.3.peg.4270"/>
<gene>
    <name evidence="1" type="ORF">C812_04309</name>
</gene>
<evidence type="ECO:0000313" key="1">
    <source>
        <dbReference type="EMBL" id="EOS53413.1"/>
    </source>
</evidence>
<proteinExistence type="predicted"/>